<reference evidence="2 3" key="1">
    <citation type="journal article" date="2024" name="BMC Genomics">
        <title>De novo assembly and annotation of Popillia japonica's genome with initial clues to its potential as an invasive pest.</title>
        <authorList>
            <person name="Cucini C."/>
            <person name="Boschi S."/>
            <person name="Funari R."/>
            <person name="Cardaioli E."/>
            <person name="Iannotti N."/>
            <person name="Marturano G."/>
            <person name="Paoli F."/>
            <person name="Bruttini M."/>
            <person name="Carapelli A."/>
            <person name="Frati F."/>
            <person name="Nardi F."/>
        </authorList>
    </citation>
    <scope>NUCLEOTIDE SEQUENCE [LARGE SCALE GENOMIC DNA]</scope>
    <source>
        <strain evidence="2">DMR45628</strain>
    </source>
</reference>
<feature type="region of interest" description="Disordered" evidence="1">
    <location>
        <begin position="45"/>
        <end position="68"/>
    </location>
</feature>
<organism evidence="2 3">
    <name type="scientific">Popillia japonica</name>
    <name type="common">Japanese beetle</name>
    <dbReference type="NCBI Taxonomy" id="7064"/>
    <lineage>
        <taxon>Eukaryota</taxon>
        <taxon>Metazoa</taxon>
        <taxon>Ecdysozoa</taxon>
        <taxon>Arthropoda</taxon>
        <taxon>Hexapoda</taxon>
        <taxon>Insecta</taxon>
        <taxon>Pterygota</taxon>
        <taxon>Neoptera</taxon>
        <taxon>Endopterygota</taxon>
        <taxon>Coleoptera</taxon>
        <taxon>Polyphaga</taxon>
        <taxon>Scarabaeiformia</taxon>
        <taxon>Scarabaeidae</taxon>
        <taxon>Rutelinae</taxon>
        <taxon>Popillia</taxon>
    </lineage>
</organism>
<gene>
    <name evidence="2" type="ORF">QE152_g13418</name>
</gene>
<dbReference type="Proteomes" id="UP001458880">
    <property type="component" value="Unassembled WGS sequence"/>
</dbReference>
<dbReference type="EMBL" id="JASPKY010000128">
    <property type="protein sequence ID" value="KAK9731693.1"/>
    <property type="molecule type" value="Genomic_DNA"/>
</dbReference>
<dbReference type="AlphaFoldDB" id="A0AAW1LB59"/>
<keyword evidence="3" id="KW-1185">Reference proteome</keyword>
<proteinExistence type="predicted"/>
<protein>
    <submittedName>
        <fullName evidence="2">Uncharacterized protein</fullName>
    </submittedName>
</protein>
<feature type="compositionally biased region" description="Basic and acidic residues" evidence="1">
    <location>
        <begin position="59"/>
        <end position="68"/>
    </location>
</feature>
<evidence type="ECO:0000313" key="3">
    <source>
        <dbReference type="Proteomes" id="UP001458880"/>
    </source>
</evidence>
<name>A0AAW1LB59_POPJA</name>
<evidence type="ECO:0000313" key="2">
    <source>
        <dbReference type="EMBL" id="KAK9731693.1"/>
    </source>
</evidence>
<feature type="region of interest" description="Disordered" evidence="1">
    <location>
        <begin position="1"/>
        <end position="20"/>
    </location>
</feature>
<comment type="caution">
    <text evidence="2">The sequence shown here is derived from an EMBL/GenBank/DDBJ whole genome shotgun (WGS) entry which is preliminary data.</text>
</comment>
<accession>A0AAW1LB59</accession>
<sequence>MEEKKSARQAGSKVSQIANIFQGSRQPNNIREEILTPVKVVKTRGEKEAMESPSVTVMRTDHLSRDAF</sequence>
<evidence type="ECO:0000256" key="1">
    <source>
        <dbReference type="SAM" id="MobiDB-lite"/>
    </source>
</evidence>